<dbReference type="Pfam" id="PF13439">
    <property type="entry name" value="Glyco_transf_4"/>
    <property type="match status" value="1"/>
</dbReference>
<dbReference type="InterPro" id="IPR050194">
    <property type="entry name" value="Glycosyltransferase_grp1"/>
</dbReference>
<feature type="domain" description="Glycosyltransferase subfamily 4-like N-terminal" evidence="2">
    <location>
        <begin position="16"/>
        <end position="178"/>
    </location>
</feature>
<evidence type="ECO:0000313" key="6">
    <source>
        <dbReference type="Proteomes" id="UP000509327"/>
    </source>
</evidence>
<dbReference type="PANTHER" id="PTHR45947">
    <property type="entry name" value="SULFOQUINOVOSYL TRANSFERASE SQD2"/>
    <property type="match status" value="1"/>
</dbReference>
<protein>
    <submittedName>
        <fullName evidence="3">N-acetyl-alpha-D-glucosaminyl L-malate synthase BshA</fullName>
    </submittedName>
</protein>
<reference evidence="3 5" key="1">
    <citation type="submission" date="2018-06" db="EMBL/GenBank/DDBJ databases">
        <title>Genomic Encyclopedia of Type Strains, Phase III (KMG-III): the genomes of soil and plant-associated and newly described type strains.</title>
        <authorList>
            <person name="Whitman W."/>
        </authorList>
    </citation>
    <scope>NUCLEOTIDE SEQUENCE [LARGE SCALE GENOMIC DNA]</scope>
    <source>
        <strain evidence="3 5">CECT 7022</strain>
    </source>
</reference>
<dbReference type="EMBL" id="QJSW01000002">
    <property type="protein sequence ID" value="PYE51307.1"/>
    <property type="molecule type" value="Genomic_DNA"/>
</dbReference>
<dbReference type="EMBL" id="CP054614">
    <property type="protein sequence ID" value="QKS55710.1"/>
    <property type="molecule type" value="Genomic_DNA"/>
</dbReference>
<gene>
    <name evidence="4" type="primary">bshA</name>
    <name evidence="3" type="ORF">DFQ00_102100</name>
    <name evidence="4" type="ORF">HUB98_04825</name>
</gene>
<accession>A0A2V4VV36</accession>
<dbReference type="AlphaFoldDB" id="A0A2V4VV36"/>
<dbReference type="GO" id="GO:0016757">
    <property type="term" value="F:glycosyltransferase activity"/>
    <property type="evidence" value="ECO:0007669"/>
    <property type="project" value="InterPro"/>
</dbReference>
<keyword evidence="6" id="KW-1185">Reference proteome</keyword>
<dbReference type="PANTHER" id="PTHR45947:SF3">
    <property type="entry name" value="SULFOQUINOVOSYL TRANSFERASE SQD2"/>
    <property type="match status" value="1"/>
</dbReference>
<dbReference type="RefSeq" id="WP_110894264.1">
    <property type="nucleotide sequence ID" value="NZ_CP054614.1"/>
</dbReference>
<dbReference type="InterPro" id="IPR001296">
    <property type="entry name" value="Glyco_trans_1"/>
</dbReference>
<dbReference type="OrthoDB" id="9810929at2"/>
<organism evidence="3 5">
    <name type="scientific">Paenibacillus barcinonensis</name>
    <dbReference type="NCBI Taxonomy" id="198119"/>
    <lineage>
        <taxon>Bacteria</taxon>
        <taxon>Bacillati</taxon>
        <taxon>Bacillota</taxon>
        <taxon>Bacilli</taxon>
        <taxon>Bacillales</taxon>
        <taxon>Paenibacillaceae</taxon>
        <taxon>Paenibacillus</taxon>
    </lineage>
</organism>
<feature type="domain" description="Glycosyl transferase family 1" evidence="1">
    <location>
        <begin position="197"/>
        <end position="348"/>
    </location>
</feature>
<evidence type="ECO:0000259" key="1">
    <source>
        <dbReference type="Pfam" id="PF00534"/>
    </source>
</evidence>
<dbReference type="InterPro" id="IPR028098">
    <property type="entry name" value="Glyco_trans_4-like_N"/>
</dbReference>
<name>A0A2V4VV36_PAEBA</name>
<sequence>MDQKLKIGITCYPSLGGSGVVATELGKLLAEQGHQVHFIANSIPFRLGKFQKNIFYHEVEVNDYYVFRYPPYDLSLATKMAQVAKAQQLDLLHVHYAVPHAVCAFLAKQMVGDNLKVVTTLHGTDITVLAQDESLKDLIRLAINESDAVTAVSQDLIRETVELLDIQRPIDLTYNFIDKRVYYPRDAASLRRDFAAPHEKILMHISNFRPVKRTQDVVEVFRQVQEQVPAKLLFVGEGPDLPKIQCKIKELGLSDKVHFLGRQDDIAQVISMADILMLPSEKESFGLVALEAMACGVPTIGSQAGGIPELVLHGKTGFLSPIGDTKSMAENAIRLLTNEHLAADMREACLQRAHHDFCNDSIRQEYEQIYYRVLGREIPSLNPVCG</sequence>
<evidence type="ECO:0000313" key="5">
    <source>
        <dbReference type="Proteomes" id="UP000247790"/>
    </source>
</evidence>
<evidence type="ECO:0000259" key="2">
    <source>
        <dbReference type="Pfam" id="PF13439"/>
    </source>
</evidence>
<proteinExistence type="predicted"/>
<evidence type="ECO:0000313" key="4">
    <source>
        <dbReference type="EMBL" id="QKS55710.1"/>
    </source>
</evidence>
<evidence type="ECO:0000313" key="3">
    <source>
        <dbReference type="EMBL" id="PYE51307.1"/>
    </source>
</evidence>
<dbReference type="Proteomes" id="UP000247790">
    <property type="component" value="Unassembled WGS sequence"/>
</dbReference>
<dbReference type="Proteomes" id="UP000509327">
    <property type="component" value="Chromosome"/>
</dbReference>
<reference evidence="4 6" key="2">
    <citation type="submission" date="2020-06" db="EMBL/GenBank/DDBJ databases">
        <title>Complete genome of Paenibacillus barcinonensis KACC11450.</title>
        <authorList>
            <person name="Kim M."/>
            <person name="Park Y.-J."/>
            <person name="Shin J.-H."/>
        </authorList>
    </citation>
    <scope>NUCLEOTIDE SEQUENCE [LARGE SCALE GENOMIC DNA]</scope>
    <source>
        <strain evidence="4 6">KACC11450</strain>
    </source>
</reference>
<dbReference type="NCBIfam" id="TIGR03999">
    <property type="entry name" value="thiol_BshA"/>
    <property type="match status" value="1"/>
</dbReference>
<dbReference type="Pfam" id="PF00534">
    <property type="entry name" value="Glycos_transf_1"/>
    <property type="match status" value="1"/>
</dbReference>
<dbReference type="Gene3D" id="3.40.50.2000">
    <property type="entry name" value="Glycogen Phosphorylase B"/>
    <property type="match status" value="2"/>
</dbReference>
<dbReference type="GO" id="GO:0071793">
    <property type="term" value="P:bacillithiol biosynthetic process"/>
    <property type="evidence" value="ECO:0007669"/>
    <property type="project" value="InterPro"/>
</dbReference>
<dbReference type="SUPFAM" id="SSF53756">
    <property type="entry name" value="UDP-Glycosyltransferase/glycogen phosphorylase"/>
    <property type="match status" value="1"/>
</dbReference>
<dbReference type="InterPro" id="IPR023881">
    <property type="entry name" value="Thiol_BshA"/>
</dbReference>